<organism evidence="7 8">
    <name type="scientific">Burkholderia stagnalis</name>
    <dbReference type="NCBI Taxonomy" id="1503054"/>
    <lineage>
        <taxon>Bacteria</taxon>
        <taxon>Pseudomonadati</taxon>
        <taxon>Pseudomonadota</taxon>
        <taxon>Betaproteobacteria</taxon>
        <taxon>Burkholderiales</taxon>
        <taxon>Burkholderiaceae</taxon>
        <taxon>Burkholderia</taxon>
        <taxon>Burkholderia cepacia complex</taxon>
    </lineage>
</organism>
<keyword evidence="3" id="KW-0804">Transcription</keyword>
<dbReference type="InterPro" id="IPR014757">
    <property type="entry name" value="Tscrpt_reg_IclR_C"/>
</dbReference>
<feature type="domain" description="HTH iclR-type" evidence="5">
    <location>
        <begin position="24"/>
        <end position="84"/>
    </location>
</feature>
<dbReference type="Proteomes" id="UP000473470">
    <property type="component" value="Unassembled WGS sequence"/>
</dbReference>
<evidence type="ECO:0000313" key="8">
    <source>
        <dbReference type="Proteomes" id="UP000473470"/>
    </source>
</evidence>
<dbReference type="PANTHER" id="PTHR30136">
    <property type="entry name" value="HELIX-TURN-HELIX TRANSCRIPTIONAL REGULATOR, ICLR FAMILY"/>
    <property type="match status" value="1"/>
</dbReference>
<dbReference type="Gene3D" id="1.10.10.10">
    <property type="entry name" value="Winged helix-like DNA-binding domain superfamily/Winged helix DNA-binding domain"/>
    <property type="match status" value="1"/>
</dbReference>
<dbReference type="InterPro" id="IPR050707">
    <property type="entry name" value="HTH_MetabolicPath_Reg"/>
</dbReference>
<evidence type="ECO:0000259" key="6">
    <source>
        <dbReference type="PROSITE" id="PS51078"/>
    </source>
</evidence>
<proteinExistence type="predicted"/>
<comment type="caution">
    <text evidence="7">The sequence shown here is derived from an EMBL/GenBank/DDBJ whole genome shotgun (WGS) entry which is preliminary data.</text>
</comment>
<dbReference type="Gene3D" id="3.30.450.40">
    <property type="match status" value="1"/>
</dbReference>
<dbReference type="SUPFAM" id="SSF55781">
    <property type="entry name" value="GAF domain-like"/>
    <property type="match status" value="1"/>
</dbReference>
<dbReference type="InterPro" id="IPR029016">
    <property type="entry name" value="GAF-like_dom_sf"/>
</dbReference>
<dbReference type="GO" id="GO:0045892">
    <property type="term" value="P:negative regulation of DNA-templated transcription"/>
    <property type="evidence" value="ECO:0007669"/>
    <property type="project" value="TreeGrafter"/>
</dbReference>
<dbReference type="GO" id="GO:0003677">
    <property type="term" value="F:DNA binding"/>
    <property type="evidence" value="ECO:0007669"/>
    <property type="project" value="UniProtKB-KW"/>
</dbReference>
<dbReference type="SUPFAM" id="SSF46785">
    <property type="entry name" value="Winged helix' DNA-binding domain"/>
    <property type="match status" value="1"/>
</dbReference>
<reference evidence="7 8" key="1">
    <citation type="submission" date="2019-09" db="EMBL/GenBank/DDBJ databases">
        <title>Draft genome sequences of 48 bacterial type strains from the CCUG.</title>
        <authorList>
            <person name="Tunovic T."/>
            <person name="Pineiro-Iglesias B."/>
            <person name="Unosson C."/>
            <person name="Inganas E."/>
            <person name="Ohlen M."/>
            <person name="Cardew S."/>
            <person name="Jensie-Markopoulos S."/>
            <person name="Salva-Serra F."/>
            <person name="Jaen-Luchoro D."/>
            <person name="Karlsson R."/>
            <person name="Svensson-Stadler L."/>
            <person name="Chun J."/>
            <person name="Moore E."/>
        </authorList>
    </citation>
    <scope>NUCLEOTIDE SEQUENCE [LARGE SCALE GENOMIC DNA]</scope>
    <source>
        <strain evidence="7 8">CCUG 65686</strain>
    </source>
</reference>
<dbReference type="EMBL" id="VZOK01000061">
    <property type="protein sequence ID" value="KAB0633804.1"/>
    <property type="molecule type" value="Genomic_DNA"/>
</dbReference>
<sequence length="274" mass="29655">MPVRPVSKIPKPLPSDAGEPTGRVQAIDRAFIILRELAKHPNGQSALELARNTGIDRTTTHRLLKTLMHWGMAAGESGVYFVGAECALLATGHLNRAKVRRIALPFAVELQEKVLRNYAAVLSISIPARDEVVIIERLWTPATPINVITDIGDHFPIDLSASGKSILSTFSREECIERIGKERYAAIESLLVRSRKQDGFSAGHDDFKPGLSSLAYPIIGPDGTACAAMVIAGLDLTAHTKVNSDLAQHLRRVCQNVSASLGNISSSSRAVSRH</sequence>
<dbReference type="AlphaFoldDB" id="A0A3N7QBU2"/>
<dbReference type="InterPro" id="IPR036390">
    <property type="entry name" value="WH_DNA-bd_sf"/>
</dbReference>
<name>A0A3N7QBU2_9BURK</name>
<dbReference type="PROSITE" id="PS51078">
    <property type="entry name" value="ICLR_ED"/>
    <property type="match status" value="1"/>
</dbReference>
<feature type="domain" description="IclR-ED" evidence="6">
    <location>
        <begin position="85"/>
        <end position="263"/>
    </location>
</feature>
<gene>
    <name evidence="7" type="ORF">F7R25_28780</name>
</gene>
<protein>
    <submittedName>
        <fullName evidence="7">IclR family transcriptional regulator</fullName>
    </submittedName>
</protein>
<dbReference type="InterPro" id="IPR036388">
    <property type="entry name" value="WH-like_DNA-bd_sf"/>
</dbReference>
<dbReference type="SMART" id="SM00346">
    <property type="entry name" value="HTH_ICLR"/>
    <property type="match status" value="1"/>
</dbReference>
<feature type="region of interest" description="Disordered" evidence="4">
    <location>
        <begin position="1"/>
        <end position="21"/>
    </location>
</feature>
<evidence type="ECO:0000313" key="7">
    <source>
        <dbReference type="EMBL" id="KAB0633804.1"/>
    </source>
</evidence>
<evidence type="ECO:0000256" key="2">
    <source>
        <dbReference type="ARBA" id="ARBA00023125"/>
    </source>
</evidence>
<evidence type="ECO:0000256" key="3">
    <source>
        <dbReference type="ARBA" id="ARBA00023163"/>
    </source>
</evidence>
<dbReference type="Pfam" id="PF01614">
    <property type="entry name" value="IclR_C"/>
    <property type="match status" value="1"/>
</dbReference>
<evidence type="ECO:0000259" key="5">
    <source>
        <dbReference type="PROSITE" id="PS51077"/>
    </source>
</evidence>
<dbReference type="InterPro" id="IPR005471">
    <property type="entry name" value="Tscrpt_reg_IclR_N"/>
</dbReference>
<dbReference type="PANTHER" id="PTHR30136:SF35">
    <property type="entry name" value="HTH-TYPE TRANSCRIPTIONAL REGULATOR RV1719"/>
    <property type="match status" value="1"/>
</dbReference>
<dbReference type="RefSeq" id="WP_063895294.1">
    <property type="nucleotide sequence ID" value="NZ_CABVPM010000077.1"/>
</dbReference>
<evidence type="ECO:0000256" key="4">
    <source>
        <dbReference type="SAM" id="MobiDB-lite"/>
    </source>
</evidence>
<dbReference type="Pfam" id="PF09339">
    <property type="entry name" value="HTH_IclR"/>
    <property type="match status" value="1"/>
</dbReference>
<dbReference type="PROSITE" id="PS51077">
    <property type="entry name" value="HTH_ICLR"/>
    <property type="match status" value="1"/>
</dbReference>
<keyword evidence="2" id="KW-0238">DNA-binding</keyword>
<dbReference type="GO" id="GO:0003700">
    <property type="term" value="F:DNA-binding transcription factor activity"/>
    <property type="evidence" value="ECO:0007669"/>
    <property type="project" value="TreeGrafter"/>
</dbReference>
<accession>A0A3N7QBU2</accession>
<keyword evidence="1" id="KW-0805">Transcription regulation</keyword>
<evidence type="ECO:0000256" key="1">
    <source>
        <dbReference type="ARBA" id="ARBA00023015"/>
    </source>
</evidence>